<dbReference type="Proteomes" id="UP000198618">
    <property type="component" value="Unassembled WGS sequence"/>
</dbReference>
<dbReference type="STRING" id="930131.SAMN05216389_104226"/>
<keyword evidence="1" id="KW-0472">Membrane</keyword>
<evidence type="ECO:0000313" key="3">
    <source>
        <dbReference type="Proteomes" id="UP000198618"/>
    </source>
</evidence>
<protein>
    <submittedName>
        <fullName evidence="2">Uncharacterized membrane protein</fullName>
    </submittedName>
</protein>
<keyword evidence="1" id="KW-0812">Transmembrane</keyword>
<accession>A0A1I0B800</accession>
<sequence>MKDLSIALEKFPQEERSEILRDFEEHFTLGLEEGKTEEQIAKSLGSPNHIAKEMYTTYRIEQVEGKATAGNILRAVWAVIGLGFFNVVIVLGPFIGLVSIVLAGWVVGVTFIATPILVLLKIIVAPETFIFFDLFFSVLIAGLGILVTIGMYHGTKLFRNGLVRYLKFNAKLVKGGMAHA</sequence>
<reference evidence="2 3" key="1">
    <citation type="submission" date="2016-10" db="EMBL/GenBank/DDBJ databases">
        <authorList>
            <person name="de Groot N.N."/>
        </authorList>
    </citation>
    <scope>NUCLEOTIDE SEQUENCE [LARGE SCALE GENOMIC DNA]</scope>
    <source>
        <strain evidence="2 3">IBRC-M 10780</strain>
    </source>
</reference>
<gene>
    <name evidence="2" type="ORF">SAMN05216389_104226</name>
</gene>
<keyword evidence="3" id="KW-1185">Reference proteome</keyword>
<dbReference type="AlphaFoldDB" id="A0A1I0B800"/>
<evidence type="ECO:0000256" key="1">
    <source>
        <dbReference type="SAM" id="Phobius"/>
    </source>
</evidence>
<name>A0A1I0B800_9BACI</name>
<feature type="transmembrane region" description="Helical" evidence="1">
    <location>
        <begin position="130"/>
        <end position="152"/>
    </location>
</feature>
<feature type="transmembrane region" description="Helical" evidence="1">
    <location>
        <begin position="75"/>
        <end position="96"/>
    </location>
</feature>
<organism evidence="2 3">
    <name type="scientific">Oceanobacillus limi</name>
    <dbReference type="NCBI Taxonomy" id="930131"/>
    <lineage>
        <taxon>Bacteria</taxon>
        <taxon>Bacillati</taxon>
        <taxon>Bacillota</taxon>
        <taxon>Bacilli</taxon>
        <taxon>Bacillales</taxon>
        <taxon>Bacillaceae</taxon>
        <taxon>Oceanobacillus</taxon>
    </lineage>
</organism>
<keyword evidence="1" id="KW-1133">Transmembrane helix</keyword>
<evidence type="ECO:0000313" key="2">
    <source>
        <dbReference type="EMBL" id="SET02882.1"/>
    </source>
</evidence>
<feature type="transmembrane region" description="Helical" evidence="1">
    <location>
        <begin position="102"/>
        <end position="123"/>
    </location>
</feature>
<proteinExistence type="predicted"/>
<dbReference type="Pfam" id="PF22564">
    <property type="entry name" value="HAAS"/>
    <property type="match status" value="1"/>
</dbReference>
<dbReference type="EMBL" id="FOHE01000004">
    <property type="protein sequence ID" value="SET02882.1"/>
    <property type="molecule type" value="Genomic_DNA"/>
</dbReference>